<evidence type="ECO:0000313" key="3">
    <source>
        <dbReference type="Proteomes" id="UP000215127"/>
    </source>
</evidence>
<dbReference type="Proteomes" id="UP000215127">
    <property type="component" value="Chromosome 6"/>
</dbReference>
<keyword evidence="3" id="KW-1185">Reference proteome</keyword>
<proteinExistence type="predicted"/>
<gene>
    <name evidence="2" type="ORF">ZT3D7_G6842</name>
</gene>
<dbReference type="AlphaFoldDB" id="A0A1X7RWD5"/>
<name>A0A1X7RWD5_ZYMT9</name>
<evidence type="ECO:0000313" key="2">
    <source>
        <dbReference type="EMBL" id="SMQ51689.1"/>
    </source>
</evidence>
<accession>A0A1X7RWD5</accession>
<feature type="region of interest" description="Disordered" evidence="1">
    <location>
        <begin position="89"/>
        <end position="119"/>
    </location>
</feature>
<reference evidence="2 3" key="1">
    <citation type="submission" date="2016-06" db="EMBL/GenBank/DDBJ databases">
        <authorList>
            <person name="Kjaerup R.B."/>
            <person name="Dalgaard T.S."/>
            <person name="Juul-Madsen H.R."/>
        </authorList>
    </citation>
    <scope>NUCLEOTIDE SEQUENCE [LARGE SCALE GENOMIC DNA]</scope>
</reference>
<protein>
    <submittedName>
        <fullName evidence="2">Uncharacterized protein</fullName>
    </submittedName>
</protein>
<organism evidence="2 3">
    <name type="scientific">Zymoseptoria tritici (strain ST99CH_3D7)</name>
    <dbReference type="NCBI Taxonomy" id="1276538"/>
    <lineage>
        <taxon>Eukaryota</taxon>
        <taxon>Fungi</taxon>
        <taxon>Dikarya</taxon>
        <taxon>Ascomycota</taxon>
        <taxon>Pezizomycotina</taxon>
        <taxon>Dothideomycetes</taxon>
        <taxon>Dothideomycetidae</taxon>
        <taxon>Mycosphaerellales</taxon>
        <taxon>Mycosphaerellaceae</taxon>
        <taxon>Zymoseptoria</taxon>
    </lineage>
</organism>
<evidence type="ECO:0000256" key="1">
    <source>
        <dbReference type="SAM" id="MobiDB-lite"/>
    </source>
</evidence>
<dbReference type="EMBL" id="LT853697">
    <property type="protein sequence ID" value="SMQ51689.1"/>
    <property type="molecule type" value="Genomic_DNA"/>
</dbReference>
<sequence length="179" mass="20455">MACCWCSHLCLWVDFDPGRHPHKRPVTANGTCSLAHNQLLHSHLTLPRTLSLRVRPSLFVRHSHNQHTPVCNTAADSETFLVPRVRQRTRQHPTSFPSAHRRASQLSSAHQRRVHVQPSLRPSQYPRYLQVLRAKTQSQWPTTTTAPRAREIPAYHSPWIVHIRQKSSLIIDDSSAAAI</sequence>